<feature type="region of interest" description="Disordered" evidence="11">
    <location>
        <begin position="24"/>
        <end position="99"/>
    </location>
</feature>
<keyword evidence="3 10" id="KW-0349">Heme</keyword>
<evidence type="ECO:0000256" key="8">
    <source>
        <dbReference type="ARBA" id="ARBA00023136"/>
    </source>
</evidence>
<evidence type="ECO:0000256" key="7">
    <source>
        <dbReference type="ARBA" id="ARBA00023128"/>
    </source>
</evidence>
<dbReference type="EC" id="4.4.1.17" evidence="10"/>
<name>A0A3M7HQ54_HORWE</name>
<evidence type="ECO:0000256" key="1">
    <source>
        <dbReference type="ARBA" id="ARBA00004273"/>
    </source>
</evidence>
<evidence type="ECO:0000256" key="10">
    <source>
        <dbReference type="RuleBase" id="RU363130"/>
    </source>
</evidence>
<evidence type="ECO:0000313" key="12">
    <source>
        <dbReference type="EMBL" id="RMZ15354.1"/>
    </source>
</evidence>
<dbReference type="GO" id="GO:0004408">
    <property type="term" value="F:holocytochrome-c synthase activity"/>
    <property type="evidence" value="ECO:0007669"/>
    <property type="project" value="UniProtKB-EC"/>
</dbReference>
<gene>
    <name evidence="12" type="ORF">D0860_01668</name>
</gene>
<organism evidence="12 13">
    <name type="scientific">Hortaea werneckii</name>
    <name type="common">Black yeast</name>
    <name type="synonym">Cladosporium werneckii</name>
    <dbReference type="NCBI Taxonomy" id="91943"/>
    <lineage>
        <taxon>Eukaryota</taxon>
        <taxon>Fungi</taxon>
        <taxon>Dikarya</taxon>
        <taxon>Ascomycota</taxon>
        <taxon>Pezizomycotina</taxon>
        <taxon>Dothideomycetes</taxon>
        <taxon>Dothideomycetidae</taxon>
        <taxon>Mycosphaerellales</taxon>
        <taxon>Teratosphaeriaceae</taxon>
        <taxon>Hortaea</taxon>
    </lineage>
</organism>
<dbReference type="AlphaFoldDB" id="A0A3M7HQ54"/>
<keyword evidence="5 10" id="KW-0999">Mitochondrion inner membrane</keyword>
<evidence type="ECO:0000256" key="2">
    <source>
        <dbReference type="ARBA" id="ARBA00007255"/>
    </source>
</evidence>
<evidence type="ECO:0000256" key="11">
    <source>
        <dbReference type="SAM" id="MobiDB-lite"/>
    </source>
</evidence>
<dbReference type="PROSITE" id="PS00822">
    <property type="entry name" value="CYTO_HEME_LYASE_2"/>
    <property type="match status" value="1"/>
</dbReference>
<dbReference type="GO" id="GO:0046872">
    <property type="term" value="F:metal ion binding"/>
    <property type="evidence" value="ECO:0007669"/>
    <property type="project" value="UniProtKB-KW"/>
</dbReference>
<dbReference type="VEuPathDB" id="FungiDB:BTJ68_12591"/>
<dbReference type="GO" id="GO:0005743">
    <property type="term" value="C:mitochondrial inner membrane"/>
    <property type="evidence" value="ECO:0007669"/>
    <property type="project" value="UniProtKB-SubCell"/>
</dbReference>
<evidence type="ECO:0000256" key="6">
    <source>
        <dbReference type="ARBA" id="ARBA00023004"/>
    </source>
</evidence>
<evidence type="ECO:0000256" key="5">
    <source>
        <dbReference type="ARBA" id="ARBA00022792"/>
    </source>
</evidence>
<evidence type="ECO:0000256" key="3">
    <source>
        <dbReference type="ARBA" id="ARBA00022617"/>
    </source>
</evidence>
<keyword evidence="4 10" id="KW-0479">Metal-binding</keyword>
<sequence length="274" mass="30173">MRPEGNDDPELKCPVDHQTREKWLEAAKAKKAQSPATASPPPLPTPSSPPSPDLRFSLDSLTWQPQSAPPSVLSASASTPSKKPKLLSLSQDREISTIPRAFSEARPPNVAERAAMPPANAQGDTGHDRESGNWIYPSQEMFFNAMKRKGHEAQATDMSSIVPIHNAVNERAWAEIKRWEEGRGSEACGGPKLVSFSGDSKALTPKARWNSLVGYAAPFDRHDWVVDRCGKHVDYVIDFYSGKNEGLAGKSLNFYLDVRPKLNTWEGVKMRVGL</sequence>
<protein>
    <recommendedName>
        <fullName evidence="10">Holocytochrome c-type synthase</fullName>
        <ecNumber evidence="10">4.4.1.17</ecNumber>
    </recommendedName>
</protein>
<dbReference type="InterPro" id="IPR000511">
    <property type="entry name" value="Holocyt_c/c1_synthase"/>
</dbReference>
<feature type="compositionally biased region" description="Pro residues" evidence="11">
    <location>
        <begin position="38"/>
        <end position="52"/>
    </location>
</feature>
<dbReference type="PANTHER" id="PTHR12743">
    <property type="entry name" value="CYTOCHROME C1 HEME LYASE"/>
    <property type="match status" value="1"/>
</dbReference>
<comment type="catalytic activity">
    <reaction evidence="10">
        <text>holo-[cytochrome c] = apo-[cytochrome c] + heme b</text>
        <dbReference type="Rhea" id="RHEA:22648"/>
        <dbReference type="Rhea" id="RHEA-COMP:10725"/>
        <dbReference type="Rhea" id="RHEA-COMP:10726"/>
        <dbReference type="ChEBI" id="CHEBI:29950"/>
        <dbReference type="ChEBI" id="CHEBI:60344"/>
        <dbReference type="ChEBI" id="CHEBI:83739"/>
        <dbReference type="EC" id="4.4.1.17"/>
    </reaction>
</comment>
<reference evidence="12 13" key="1">
    <citation type="journal article" date="2018" name="BMC Genomics">
        <title>Genomic evidence for intraspecific hybridization in a clonal and extremely halotolerant yeast.</title>
        <authorList>
            <person name="Gostincar C."/>
            <person name="Stajich J.E."/>
            <person name="Zupancic J."/>
            <person name="Zalar P."/>
            <person name="Gunde-Cimerman N."/>
        </authorList>
    </citation>
    <scope>NUCLEOTIDE SEQUENCE [LARGE SCALE GENOMIC DNA]</scope>
    <source>
        <strain evidence="12 13">EXF-562</strain>
    </source>
</reference>
<evidence type="ECO:0000256" key="9">
    <source>
        <dbReference type="ARBA" id="ARBA00023239"/>
    </source>
</evidence>
<comment type="caution">
    <text evidence="12">The sequence shown here is derived from an EMBL/GenBank/DDBJ whole genome shotgun (WGS) entry which is preliminary data.</text>
</comment>
<dbReference type="PANTHER" id="PTHR12743:SF0">
    <property type="entry name" value="HOLOCYTOCHROME C-TYPE SYNTHASE"/>
    <property type="match status" value="1"/>
</dbReference>
<keyword evidence="8 10" id="KW-0472">Membrane</keyword>
<evidence type="ECO:0000256" key="4">
    <source>
        <dbReference type="ARBA" id="ARBA00022723"/>
    </source>
</evidence>
<accession>A0A3M7HQ54</accession>
<keyword evidence="9 10" id="KW-0456">Lyase</keyword>
<evidence type="ECO:0000313" key="13">
    <source>
        <dbReference type="Proteomes" id="UP000280598"/>
    </source>
</evidence>
<dbReference type="EMBL" id="QWIS01000020">
    <property type="protein sequence ID" value="RMZ15354.1"/>
    <property type="molecule type" value="Genomic_DNA"/>
</dbReference>
<proteinExistence type="inferred from homology"/>
<comment type="function">
    <text evidence="10">Lyase that catalyzes the covalent linking of the heme group to the cytochrome C apoprotein to produce the mature functional cytochrome.</text>
</comment>
<dbReference type="Proteomes" id="UP000280598">
    <property type="component" value="Unassembled WGS sequence"/>
</dbReference>
<comment type="subcellular location">
    <subcellularLocation>
        <location evidence="1 10">Mitochondrion inner membrane</location>
    </subcellularLocation>
</comment>
<dbReference type="Pfam" id="PF01265">
    <property type="entry name" value="Cyto_heme_lyase"/>
    <property type="match status" value="1"/>
</dbReference>
<keyword evidence="6 10" id="KW-0408">Iron</keyword>
<comment type="similarity">
    <text evidence="2 10">Belongs to the cytochrome c-type heme lyase family.</text>
</comment>
<keyword evidence="7 10" id="KW-0496">Mitochondrion</keyword>
<feature type="compositionally biased region" description="Low complexity" evidence="11">
    <location>
        <begin position="69"/>
        <end position="90"/>
    </location>
</feature>